<dbReference type="PANTHER" id="PTHR30566">
    <property type="entry name" value="YNAI-RELATED MECHANOSENSITIVE ION CHANNEL"/>
    <property type="match status" value="1"/>
</dbReference>
<dbReference type="InterPro" id="IPR049142">
    <property type="entry name" value="MS_channel_1st"/>
</dbReference>
<reference evidence="5" key="1">
    <citation type="submission" date="2021-01" db="EMBL/GenBank/DDBJ databases">
        <authorList>
            <person name="Corre E."/>
            <person name="Pelletier E."/>
            <person name="Niang G."/>
            <person name="Scheremetjew M."/>
            <person name="Finn R."/>
            <person name="Kale V."/>
            <person name="Holt S."/>
            <person name="Cochrane G."/>
            <person name="Meng A."/>
            <person name="Brown T."/>
            <person name="Cohen L."/>
        </authorList>
    </citation>
    <scope>NUCLEOTIDE SEQUENCE</scope>
    <source>
        <strain evidence="5">PLY429</strain>
    </source>
</reference>
<dbReference type="Pfam" id="PF00924">
    <property type="entry name" value="MS_channel_2nd"/>
    <property type="match status" value="1"/>
</dbReference>
<protein>
    <recommendedName>
        <fullName evidence="6">Mechanosensitive ion channel protein</fullName>
    </recommendedName>
</protein>
<evidence type="ECO:0000259" key="4">
    <source>
        <dbReference type="Pfam" id="PF21088"/>
    </source>
</evidence>
<accession>A0A7S1SJN5</accession>
<proteinExistence type="predicted"/>
<evidence type="ECO:0008006" key="6">
    <source>
        <dbReference type="Google" id="ProtNLM"/>
    </source>
</evidence>
<feature type="signal peptide" evidence="2">
    <location>
        <begin position="1"/>
        <end position="15"/>
    </location>
</feature>
<evidence type="ECO:0000313" key="5">
    <source>
        <dbReference type="EMBL" id="CAD9198528.1"/>
    </source>
</evidence>
<feature type="chain" id="PRO_5031564181" description="Mechanosensitive ion channel protein" evidence="2">
    <location>
        <begin position="16"/>
        <end position="536"/>
    </location>
</feature>
<organism evidence="5">
    <name type="scientific">Tetraselmis chuii</name>
    <dbReference type="NCBI Taxonomy" id="63592"/>
    <lineage>
        <taxon>Eukaryota</taxon>
        <taxon>Viridiplantae</taxon>
        <taxon>Chlorophyta</taxon>
        <taxon>core chlorophytes</taxon>
        <taxon>Chlorodendrophyceae</taxon>
        <taxon>Chlorodendrales</taxon>
        <taxon>Chlorodendraceae</taxon>
        <taxon>Tetraselmis</taxon>
    </lineage>
</organism>
<feature type="domain" description="Mechanosensitive ion channel transmembrane helices 2/3" evidence="4">
    <location>
        <begin position="306"/>
        <end position="345"/>
    </location>
</feature>
<dbReference type="AlphaFoldDB" id="A0A7S1SJN5"/>
<name>A0A7S1SJN5_9CHLO</name>
<dbReference type="Pfam" id="PF21088">
    <property type="entry name" value="MS_channel_1st"/>
    <property type="match status" value="1"/>
</dbReference>
<gene>
    <name evidence="5" type="ORF">TCHU04912_LOCUS761</name>
</gene>
<keyword evidence="1" id="KW-0812">Transmembrane</keyword>
<dbReference type="GO" id="GO:0055085">
    <property type="term" value="P:transmembrane transport"/>
    <property type="evidence" value="ECO:0007669"/>
    <property type="project" value="InterPro"/>
</dbReference>
<dbReference type="InterPro" id="IPR011014">
    <property type="entry name" value="MscS_channel_TM-2"/>
</dbReference>
<dbReference type="EMBL" id="HBGG01001370">
    <property type="protein sequence ID" value="CAD9198528.1"/>
    <property type="molecule type" value="Transcribed_RNA"/>
</dbReference>
<feature type="domain" description="Mechanosensitive ion channel MscS" evidence="3">
    <location>
        <begin position="348"/>
        <end position="420"/>
    </location>
</feature>
<sequence>MRAWPMCSTIRLTLAAGTLPRGGVSPRCCSAAQFASPVPRSQHVPGRVSIRARSTTGRPVGYVVALPKPDCYALRRWKPGSALTICRGALTPVAATQQLSTAEAFVSKVISLLSEDAGKNPANPLWQVGVAKLGWLLALLLAFRCLQPHLDKRVRLCEEERQRSQDEAAASVATDTFDEQPSRATHSFSLALMKALQTTSRALVPIIMGLVAFEMLSDYVEDVIFVWRASEHLCIKALAMFNGEFLQRATYVLDKATQVLVLAFGGQFLITLKDQLVQQFLQGQMVGGELKQRSILKTVVSMSAYVNYIIYAIVGVTAVAAFGIDVRPLLAIGGVSGLAIGLGAKELASAILGCLQLLISNQFQAGDVVEMRKDRNIILKGTVVSISPFRTKFVALHDNRVPWTIPNQDLTKMMISNRSRLLRSSSSMKHLNDLKETRKIHLKMGVTFPEDTPSVPDIVPEIMDMIKKTANRHPETAEASTVAWETLKDIDATFEVVAFLDVAPARYDIVKAEAIALIDKALRERGCLMKEFSTVD</sequence>
<keyword evidence="1" id="KW-0472">Membrane</keyword>
<dbReference type="InterPro" id="IPR006685">
    <property type="entry name" value="MscS_channel_2nd"/>
</dbReference>
<keyword evidence="1" id="KW-1133">Transmembrane helix</keyword>
<dbReference type="Gene3D" id="1.10.287.1260">
    <property type="match status" value="1"/>
</dbReference>
<evidence type="ECO:0000256" key="1">
    <source>
        <dbReference type="SAM" id="Phobius"/>
    </source>
</evidence>
<dbReference type="SUPFAM" id="SSF82861">
    <property type="entry name" value="Mechanosensitive channel protein MscS (YggB), transmembrane region"/>
    <property type="match status" value="1"/>
</dbReference>
<evidence type="ECO:0000256" key="2">
    <source>
        <dbReference type="SAM" id="SignalP"/>
    </source>
</evidence>
<dbReference type="GO" id="GO:0016020">
    <property type="term" value="C:membrane"/>
    <property type="evidence" value="ECO:0007669"/>
    <property type="project" value="InterPro"/>
</dbReference>
<dbReference type="PANTHER" id="PTHR30566:SF5">
    <property type="entry name" value="MECHANOSENSITIVE ION CHANNEL PROTEIN 1, MITOCHONDRIAL-RELATED"/>
    <property type="match status" value="1"/>
</dbReference>
<evidence type="ECO:0000259" key="3">
    <source>
        <dbReference type="Pfam" id="PF00924"/>
    </source>
</evidence>
<feature type="transmembrane region" description="Helical" evidence="1">
    <location>
        <begin position="305"/>
        <end position="324"/>
    </location>
</feature>
<keyword evidence="2" id="KW-0732">Signal</keyword>